<evidence type="ECO:0000256" key="1">
    <source>
        <dbReference type="SAM" id="Phobius"/>
    </source>
</evidence>
<feature type="transmembrane region" description="Helical" evidence="1">
    <location>
        <begin position="12"/>
        <end position="30"/>
    </location>
</feature>
<name>A0ABR7LVN7_9ACTN</name>
<feature type="transmembrane region" description="Helical" evidence="1">
    <location>
        <begin position="195"/>
        <end position="218"/>
    </location>
</feature>
<feature type="transmembrane region" description="Helical" evidence="1">
    <location>
        <begin position="156"/>
        <end position="180"/>
    </location>
</feature>
<keyword evidence="3" id="KW-1185">Reference proteome</keyword>
<gene>
    <name evidence="2" type="ORF">HKK74_25980</name>
</gene>
<feature type="transmembrane region" description="Helical" evidence="1">
    <location>
        <begin position="124"/>
        <end position="144"/>
    </location>
</feature>
<proteinExistence type="predicted"/>
<keyword evidence="1" id="KW-0472">Membrane</keyword>
<protein>
    <submittedName>
        <fullName evidence="2">Uncharacterized protein</fullName>
    </submittedName>
</protein>
<reference evidence="2 3" key="1">
    <citation type="submission" date="2020-06" db="EMBL/GenBank/DDBJ databases">
        <title>Actinomadura xiongansis sp. nov., isolated from soil of Baiyangdian.</title>
        <authorList>
            <person name="Zhang X."/>
        </authorList>
    </citation>
    <scope>NUCLEOTIDE SEQUENCE [LARGE SCALE GENOMIC DNA]</scope>
    <source>
        <strain evidence="2 3">HBUM206468</strain>
    </source>
</reference>
<keyword evidence="1" id="KW-0812">Transmembrane</keyword>
<sequence>MRWIRPRGLSSVGAAVGAVAWGCVGVWRAGHEDNLPWNQTNPIAYGASKGIILGALAGLFATLFVRWFGRTPLWAAVGAFVGGLLGGALLGTWRGLRGPPDPILYYMDPMPAEQWYWSLMLQHWAARTILPAAACAMALAIVAWSRSRWSWRPRPIAVSTGLLWLAVSLGMFVLPSVIAYEGTIEGNGEHVNESAIAAFTAWLMALIALIVGVVRVAFGLSPGYAVAGNGNPDGNDSN</sequence>
<dbReference type="Proteomes" id="UP000805614">
    <property type="component" value="Unassembled WGS sequence"/>
</dbReference>
<keyword evidence="1" id="KW-1133">Transmembrane helix</keyword>
<evidence type="ECO:0000313" key="2">
    <source>
        <dbReference type="EMBL" id="MBC6468916.1"/>
    </source>
</evidence>
<feature type="transmembrane region" description="Helical" evidence="1">
    <location>
        <begin position="42"/>
        <end position="65"/>
    </location>
</feature>
<dbReference type="EMBL" id="JABVEC010000022">
    <property type="protein sequence ID" value="MBC6468916.1"/>
    <property type="molecule type" value="Genomic_DNA"/>
</dbReference>
<accession>A0ABR7LVN7</accession>
<comment type="caution">
    <text evidence="2">The sequence shown here is derived from an EMBL/GenBank/DDBJ whole genome shotgun (WGS) entry which is preliminary data.</text>
</comment>
<organism evidence="2 3">
    <name type="scientific">Actinomadura alba</name>
    <dbReference type="NCBI Taxonomy" id="406431"/>
    <lineage>
        <taxon>Bacteria</taxon>
        <taxon>Bacillati</taxon>
        <taxon>Actinomycetota</taxon>
        <taxon>Actinomycetes</taxon>
        <taxon>Streptosporangiales</taxon>
        <taxon>Thermomonosporaceae</taxon>
        <taxon>Actinomadura</taxon>
    </lineage>
</organism>
<dbReference type="RefSeq" id="WP_187245962.1">
    <property type="nucleotide sequence ID" value="NZ_BAAAOK010000001.1"/>
</dbReference>
<evidence type="ECO:0000313" key="3">
    <source>
        <dbReference type="Proteomes" id="UP000805614"/>
    </source>
</evidence>
<feature type="transmembrane region" description="Helical" evidence="1">
    <location>
        <begin position="72"/>
        <end position="93"/>
    </location>
</feature>